<dbReference type="AlphaFoldDB" id="A0A087UM69"/>
<evidence type="ECO:0000313" key="2">
    <source>
        <dbReference type="EMBL" id="KFM78458.1"/>
    </source>
</evidence>
<proteinExistence type="predicted"/>
<keyword evidence="3" id="KW-1185">Reference proteome</keyword>
<dbReference type="Pfam" id="PF07703">
    <property type="entry name" value="A2M_BRD"/>
    <property type="match status" value="1"/>
</dbReference>
<dbReference type="InterPro" id="IPR013783">
    <property type="entry name" value="Ig-like_fold"/>
</dbReference>
<dbReference type="PANTHER" id="PTHR11412">
    <property type="entry name" value="MACROGLOBULIN / COMPLEMENT"/>
    <property type="match status" value="1"/>
</dbReference>
<feature type="domain" description="Alpha-2-macroglobulin bait region" evidence="1">
    <location>
        <begin position="62"/>
        <end position="196"/>
    </location>
</feature>
<dbReference type="Gene3D" id="2.60.40.1930">
    <property type="match status" value="1"/>
</dbReference>
<evidence type="ECO:0000313" key="3">
    <source>
        <dbReference type="Proteomes" id="UP000054359"/>
    </source>
</evidence>
<dbReference type="OrthoDB" id="6359008at2759"/>
<name>A0A087UM69_STEMI</name>
<dbReference type="InterPro" id="IPR050473">
    <property type="entry name" value="A2M/Complement_sys"/>
</dbReference>
<dbReference type="STRING" id="407821.A0A087UM69"/>
<gene>
    <name evidence="2" type="ORF">X975_17274</name>
</gene>
<feature type="non-terminal residue" evidence="2">
    <location>
        <position position="230"/>
    </location>
</feature>
<reference evidence="2 3" key="1">
    <citation type="submission" date="2013-11" db="EMBL/GenBank/DDBJ databases">
        <title>Genome sequencing of Stegodyphus mimosarum.</title>
        <authorList>
            <person name="Bechsgaard J."/>
        </authorList>
    </citation>
    <scope>NUCLEOTIDE SEQUENCE [LARGE SCALE GENOMIC DNA]</scope>
</reference>
<dbReference type="Gene3D" id="6.20.50.160">
    <property type="match status" value="1"/>
</dbReference>
<organism evidence="2 3">
    <name type="scientific">Stegodyphus mimosarum</name>
    <name type="common">African social velvet spider</name>
    <dbReference type="NCBI Taxonomy" id="407821"/>
    <lineage>
        <taxon>Eukaryota</taxon>
        <taxon>Metazoa</taxon>
        <taxon>Ecdysozoa</taxon>
        <taxon>Arthropoda</taxon>
        <taxon>Chelicerata</taxon>
        <taxon>Arachnida</taxon>
        <taxon>Araneae</taxon>
        <taxon>Araneomorphae</taxon>
        <taxon>Entelegynae</taxon>
        <taxon>Eresoidea</taxon>
        <taxon>Eresidae</taxon>
        <taxon>Stegodyphus</taxon>
    </lineage>
</organism>
<dbReference type="InterPro" id="IPR011625">
    <property type="entry name" value="A2M_N_BRD"/>
</dbReference>
<protein>
    <submittedName>
        <fullName evidence="2">Murinoglobulin-1</fullName>
    </submittedName>
</protein>
<accession>A0A087UM69</accession>
<dbReference type="EMBL" id="KK120525">
    <property type="protein sequence ID" value="KFM78458.1"/>
    <property type="molecule type" value="Genomic_DNA"/>
</dbReference>
<dbReference type="Gene3D" id="2.60.40.10">
    <property type="entry name" value="Immunoglobulins"/>
    <property type="match status" value="1"/>
</dbReference>
<sequence length="230" mass="25478">MCPVQFGIWEITIDLLSSFGSLKFLNDIYSISLEAKYTDDDGERASANLLAYASFTPSNRHIQVTTSTKSPRVGEYIIFHVRADYYVEQFSYLIMSKGIILLSGVEEMPASIKTFAVSLSSEMAPTATIVVYDIAREGEVVADSLMFPVDGISKNNFTVMLNNKKDKTGETIEVIVKGQPGTYVGLSAVDHVLHNMRTGSDLSPAEVLEKMNTFDENRNSTLTFSWKSRG</sequence>
<dbReference type="SMART" id="SM01359">
    <property type="entry name" value="A2M_N_2"/>
    <property type="match status" value="1"/>
</dbReference>
<evidence type="ECO:0000259" key="1">
    <source>
        <dbReference type="SMART" id="SM01359"/>
    </source>
</evidence>
<dbReference type="PANTHER" id="PTHR11412:SF172">
    <property type="entry name" value="LD23292P"/>
    <property type="match status" value="1"/>
</dbReference>
<dbReference type="Proteomes" id="UP000054359">
    <property type="component" value="Unassembled WGS sequence"/>
</dbReference>